<evidence type="ECO:0000256" key="1">
    <source>
        <dbReference type="SAM" id="Phobius"/>
    </source>
</evidence>
<feature type="transmembrane region" description="Helical" evidence="1">
    <location>
        <begin position="234"/>
        <end position="253"/>
    </location>
</feature>
<dbReference type="InterPro" id="IPR050445">
    <property type="entry name" value="Bact_polysacc_biosynth/exp"/>
</dbReference>
<keyword evidence="1" id="KW-1133">Transmembrane helix</keyword>
<name>A0A2K3UTC8_9DEIO</name>
<evidence type="ECO:0000313" key="3">
    <source>
        <dbReference type="Proteomes" id="UP000236379"/>
    </source>
</evidence>
<dbReference type="OrthoDB" id="62794at2"/>
<protein>
    <recommendedName>
        <fullName evidence="4">Lipopolysaccharide biosynthesis protein</fullName>
    </recommendedName>
</protein>
<dbReference type="PANTHER" id="PTHR32309">
    <property type="entry name" value="TYROSINE-PROTEIN KINASE"/>
    <property type="match status" value="1"/>
</dbReference>
<accession>A0A2K3UTC8</accession>
<keyword evidence="1" id="KW-0812">Transmembrane</keyword>
<dbReference type="PANTHER" id="PTHR32309:SF31">
    <property type="entry name" value="CAPSULAR EXOPOLYSACCHARIDE FAMILY"/>
    <property type="match status" value="1"/>
</dbReference>
<sequence length="266" mass="27571">MSTLVRSALPILGATLLAGVVAYIITSAQPQVYQASSSVFSSANTNTPLSDTVFTPPPLPRGAIREALTSPAVVKAVMGRIQSSSDLPAAEKTLLVSKLGAEVANGNVRSLQLTVVDESNSGGVYTVNGRANTPVAARVLTDAGVKALVAWDVKRAQLRMERALLSIREQLEALNTETPDNNVNAAAYQDTRNRLLQNLALTSARAASAAGTLDIVSAAITPTGAVAPRPVRSALLSALLTLVTAIALTLLLANLRPAVASQSPPY</sequence>
<keyword evidence="3" id="KW-1185">Reference proteome</keyword>
<evidence type="ECO:0000313" key="2">
    <source>
        <dbReference type="EMBL" id="PNY79787.1"/>
    </source>
</evidence>
<gene>
    <name evidence="2" type="ORF">CVO96_17735</name>
</gene>
<proteinExistence type="predicted"/>
<dbReference type="AlphaFoldDB" id="A0A2K3UTC8"/>
<dbReference type="RefSeq" id="WP_103313771.1">
    <property type="nucleotide sequence ID" value="NZ_PPPD01000002.1"/>
</dbReference>
<keyword evidence="1" id="KW-0472">Membrane</keyword>
<evidence type="ECO:0008006" key="4">
    <source>
        <dbReference type="Google" id="ProtNLM"/>
    </source>
</evidence>
<dbReference type="Proteomes" id="UP000236379">
    <property type="component" value="Unassembled WGS sequence"/>
</dbReference>
<organism evidence="2 3">
    <name type="scientific">Deinococcus koreensis</name>
    <dbReference type="NCBI Taxonomy" id="2054903"/>
    <lineage>
        <taxon>Bacteria</taxon>
        <taxon>Thermotogati</taxon>
        <taxon>Deinococcota</taxon>
        <taxon>Deinococci</taxon>
        <taxon>Deinococcales</taxon>
        <taxon>Deinococcaceae</taxon>
        <taxon>Deinococcus</taxon>
    </lineage>
</organism>
<dbReference type="EMBL" id="PPPD01000002">
    <property type="protein sequence ID" value="PNY79787.1"/>
    <property type="molecule type" value="Genomic_DNA"/>
</dbReference>
<comment type="caution">
    <text evidence="2">The sequence shown here is derived from an EMBL/GenBank/DDBJ whole genome shotgun (WGS) entry which is preliminary data.</text>
</comment>
<reference evidence="2 3" key="1">
    <citation type="submission" date="2018-01" db="EMBL/GenBank/DDBJ databases">
        <title>Deinococcus koreensis sp. nov., a radiation-resistant bacterium isolated from river water.</title>
        <authorList>
            <person name="Choi A."/>
        </authorList>
    </citation>
    <scope>NUCLEOTIDE SEQUENCE [LARGE SCALE GENOMIC DNA]</scope>
    <source>
        <strain evidence="2 3">SJW1-2</strain>
    </source>
</reference>